<proteinExistence type="predicted"/>
<dbReference type="EMBL" id="VLLL01000006">
    <property type="protein sequence ID" value="TWJ12215.1"/>
    <property type="molecule type" value="Genomic_DNA"/>
</dbReference>
<gene>
    <name evidence="1" type="ORF">LX16_2970</name>
</gene>
<protein>
    <submittedName>
        <fullName evidence="1">Uncharacterized protein</fullName>
    </submittedName>
</protein>
<name>A0A562V2Y1_9ACTN</name>
<evidence type="ECO:0000313" key="1">
    <source>
        <dbReference type="EMBL" id="TWJ12215.1"/>
    </source>
</evidence>
<accession>A0A562V2Y1</accession>
<organism evidence="1 2">
    <name type="scientific">Stackebrandtia albiflava</name>
    <dbReference type="NCBI Taxonomy" id="406432"/>
    <lineage>
        <taxon>Bacteria</taxon>
        <taxon>Bacillati</taxon>
        <taxon>Actinomycetota</taxon>
        <taxon>Actinomycetes</taxon>
        <taxon>Glycomycetales</taxon>
        <taxon>Glycomycetaceae</taxon>
        <taxon>Stackebrandtia</taxon>
    </lineage>
</organism>
<dbReference type="Proteomes" id="UP000321617">
    <property type="component" value="Unassembled WGS sequence"/>
</dbReference>
<keyword evidence="2" id="KW-1185">Reference proteome</keyword>
<comment type="caution">
    <text evidence="1">The sequence shown here is derived from an EMBL/GenBank/DDBJ whole genome shotgun (WGS) entry which is preliminary data.</text>
</comment>
<reference evidence="1 2" key="1">
    <citation type="journal article" date="2013" name="Stand. Genomic Sci.">
        <title>Genomic Encyclopedia of Type Strains, Phase I: The one thousand microbial genomes (KMG-I) project.</title>
        <authorList>
            <person name="Kyrpides N.C."/>
            <person name="Woyke T."/>
            <person name="Eisen J.A."/>
            <person name="Garrity G."/>
            <person name="Lilburn T.G."/>
            <person name="Beck B.J."/>
            <person name="Whitman W.B."/>
            <person name="Hugenholtz P."/>
            <person name="Klenk H.P."/>
        </authorList>
    </citation>
    <scope>NUCLEOTIDE SEQUENCE [LARGE SCALE GENOMIC DNA]</scope>
    <source>
        <strain evidence="1 2">DSM 45044</strain>
    </source>
</reference>
<dbReference type="AlphaFoldDB" id="A0A562V2Y1"/>
<sequence length="57" mass="5732">MTAYTRCPDCHAAGAGATADDSADPVDVEVPVPCGTCGGSGCVPFQGYVLAEPEESR</sequence>
<evidence type="ECO:0000313" key="2">
    <source>
        <dbReference type="Proteomes" id="UP000321617"/>
    </source>
</evidence>